<evidence type="ECO:0000313" key="2">
    <source>
        <dbReference type="EMBL" id="PPS07673.1"/>
    </source>
</evidence>
<feature type="transmembrane region" description="Helical" evidence="1">
    <location>
        <begin position="32"/>
        <end position="54"/>
    </location>
</feature>
<protein>
    <recommendedName>
        <fullName evidence="4">Cation-transporting P-type ATPase C-terminal domain-containing protein</fullName>
    </recommendedName>
</protein>
<dbReference type="EMBL" id="KZ664115">
    <property type="protein sequence ID" value="PPS07673.1"/>
    <property type="molecule type" value="Genomic_DNA"/>
</dbReference>
<accession>A0A2P5XWG9</accession>
<feature type="transmembrane region" description="Helical" evidence="1">
    <location>
        <begin position="137"/>
        <end position="154"/>
    </location>
</feature>
<reference evidence="2 3" key="1">
    <citation type="submission" date="2015-01" db="EMBL/GenBank/DDBJ databases">
        <title>Genome of allotetraploid Gossypium barbadense reveals genomic plasticity and fiber elongation in cotton evolution.</title>
        <authorList>
            <person name="Chen X."/>
            <person name="Liu X."/>
            <person name="Zhao B."/>
            <person name="Zheng H."/>
            <person name="Hu Y."/>
            <person name="Lu G."/>
            <person name="Yang C."/>
            <person name="Chen J."/>
            <person name="Shan C."/>
            <person name="Zhang L."/>
            <person name="Zhou Y."/>
            <person name="Wang L."/>
            <person name="Guo W."/>
            <person name="Bai Y."/>
            <person name="Ruan J."/>
            <person name="Shangguan X."/>
            <person name="Mao Y."/>
            <person name="Jiang J."/>
            <person name="Zhu Y."/>
            <person name="Lei J."/>
            <person name="Kang H."/>
            <person name="Chen S."/>
            <person name="He X."/>
            <person name="Wang R."/>
            <person name="Wang Y."/>
            <person name="Chen J."/>
            <person name="Wang L."/>
            <person name="Yu S."/>
            <person name="Wang B."/>
            <person name="Wei J."/>
            <person name="Song S."/>
            <person name="Lu X."/>
            <person name="Gao Z."/>
            <person name="Gu W."/>
            <person name="Deng X."/>
            <person name="Ma D."/>
            <person name="Wang S."/>
            <person name="Liang W."/>
            <person name="Fang L."/>
            <person name="Cai C."/>
            <person name="Zhu X."/>
            <person name="Zhou B."/>
            <person name="Zhang Y."/>
            <person name="Chen Z."/>
            <person name="Xu S."/>
            <person name="Zhu R."/>
            <person name="Wang S."/>
            <person name="Zhang T."/>
            <person name="Zhao G."/>
        </authorList>
    </citation>
    <scope>NUCLEOTIDE SEQUENCE [LARGE SCALE GENOMIC DNA]</scope>
    <source>
        <strain evidence="3">cv. Xinhai21</strain>
        <tissue evidence="2">Leaf</tissue>
    </source>
</reference>
<dbReference type="AlphaFoldDB" id="A0A2P5XWG9"/>
<dbReference type="Proteomes" id="UP000239757">
    <property type="component" value="Unassembled WGS sequence"/>
</dbReference>
<evidence type="ECO:0000313" key="3">
    <source>
        <dbReference type="Proteomes" id="UP000239757"/>
    </source>
</evidence>
<gene>
    <name evidence="2" type="ORF">GOBAR_AA12991</name>
</gene>
<evidence type="ECO:0000256" key="1">
    <source>
        <dbReference type="SAM" id="Phobius"/>
    </source>
</evidence>
<evidence type="ECO:0008006" key="4">
    <source>
        <dbReference type="Google" id="ProtNLM"/>
    </source>
</evidence>
<keyword evidence="1" id="KW-0812">Transmembrane</keyword>
<name>A0A2P5XWG9_GOSBA</name>
<organism evidence="2 3">
    <name type="scientific">Gossypium barbadense</name>
    <name type="common">Sea Island cotton</name>
    <name type="synonym">Hibiscus barbadensis</name>
    <dbReference type="NCBI Taxonomy" id="3634"/>
    <lineage>
        <taxon>Eukaryota</taxon>
        <taxon>Viridiplantae</taxon>
        <taxon>Streptophyta</taxon>
        <taxon>Embryophyta</taxon>
        <taxon>Tracheophyta</taxon>
        <taxon>Spermatophyta</taxon>
        <taxon>Magnoliopsida</taxon>
        <taxon>eudicotyledons</taxon>
        <taxon>Gunneridae</taxon>
        <taxon>Pentapetalae</taxon>
        <taxon>rosids</taxon>
        <taxon>malvids</taxon>
        <taxon>Malvales</taxon>
        <taxon>Malvaceae</taxon>
        <taxon>Malvoideae</taxon>
        <taxon>Gossypium</taxon>
    </lineage>
</organism>
<keyword evidence="1" id="KW-1133">Transmembrane helix</keyword>
<keyword evidence="1" id="KW-0472">Membrane</keyword>
<sequence>MQYADIPFIPISYLLMKIGIHRTCEKDGFCSYIFQVIGMYVGKATVGVFVIWYAHHSFMGIDLSGDCHSLVTKLPTGINVVPGKISESPFAAGSQQFKFASMAPFRHVSVIWPILLDTLHAIPYSSIWYFPLSLNEWLLIAVLILIDLVLKFVGRHKSGLRYSAPTKTSKQKTE</sequence>
<proteinExistence type="predicted"/>